<dbReference type="EMBL" id="PQVF01000020">
    <property type="protein sequence ID" value="POY34719.1"/>
    <property type="molecule type" value="Genomic_DNA"/>
</dbReference>
<dbReference type="OrthoDB" id="878605at2"/>
<organism evidence="1 2">
    <name type="scientific">Solitalea longa</name>
    <dbReference type="NCBI Taxonomy" id="2079460"/>
    <lineage>
        <taxon>Bacteria</taxon>
        <taxon>Pseudomonadati</taxon>
        <taxon>Bacteroidota</taxon>
        <taxon>Sphingobacteriia</taxon>
        <taxon>Sphingobacteriales</taxon>
        <taxon>Sphingobacteriaceae</taxon>
        <taxon>Solitalea</taxon>
    </lineage>
</organism>
<evidence type="ECO:0008006" key="3">
    <source>
        <dbReference type="Google" id="ProtNLM"/>
    </source>
</evidence>
<name>A0A2S4ZXE5_9SPHI</name>
<accession>A0A2S4ZXE5</accession>
<dbReference type="AlphaFoldDB" id="A0A2S4ZXE5"/>
<sequence length="428" mass="49803">MSKNLQSSTSEFIEKSIKIHGNKFDYSRVEYIGSHSKVCIICPEHGEFYQPPTNHLSGNGCLKCAWKYKRGKYRVTTIETFLTQAKEIHGDKYDYSKVEWKNNSTKITIICPIHGEFTQKPDNHIRLKCGCRKCGREIAKSKVNKYSTVYFLKNAKKVHGSKYDYSKSQCFNATDKVEINCPVHGLFKQTANQHLQGHGCPKCNFDQMAKDRAMGKELFINKAKEFFDEKYDYSKVEYINGQKNVCIICRIHGEFEVSPNNHLSKKSGCPICNESKMESEFASVLDKQNVKYERQKRFKWLGRQSLDLYLPDHNIAIECQGIQHFKSVDFAGKGEKWANQSFKENKKRDEIKLKKCLTNNIKMIYVIDNEEYLDNKYHFDIVEPFSGNVSYEVIHINHFENHINHLVAISHFFGAINNEEQENLIMFI</sequence>
<gene>
    <name evidence="1" type="ORF">C3K47_18980</name>
</gene>
<reference evidence="1 2" key="1">
    <citation type="submission" date="2018-01" db="EMBL/GenBank/DDBJ databases">
        <authorList>
            <person name="Gaut B.S."/>
            <person name="Morton B.R."/>
            <person name="Clegg M.T."/>
            <person name="Duvall M.R."/>
        </authorList>
    </citation>
    <scope>NUCLEOTIDE SEQUENCE [LARGE SCALE GENOMIC DNA]</scope>
    <source>
        <strain evidence="1 2">HR-AV</strain>
    </source>
</reference>
<protein>
    <recommendedName>
        <fullName evidence="3">DUF723 domain-containing protein</fullName>
    </recommendedName>
</protein>
<keyword evidence="2" id="KW-1185">Reference proteome</keyword>
<proteinExistence type="predicted"/>
<evidence type="ECO:0000313" key="1">
    <source>
        <dbReference type="EMBL" id="POY34719.1"/>
    </source>
</evidence>
<comment type="caution">
    <text evidence="1">The sequence shown here is derived from an EMBL/GenBank/DDBJ whole genome shotgun (WGS) entry which is preliminary data.</text>
</comment>
<dbReference type="RefSeq" id="WP_103790742.1">
    <property type="nucleotide sequence ID" value="NZ_PQVF01000020.1"/>
</dbReference>
<dbReference type="Gene3D" id="3.40.960.10">
    <property type="entry name" value="VSR Endonuclease"/>
    <property type="match status" value="1"/>
</dbReference>
<dbReference type="Proteomes" id="UP000236893">
    <property type="component" value="Unassembled WGS sequence"/>
</dbReference>
<evidence type="ECO:0000313" key="2">
    <source>
        <dbReference type="Proteomes" id="UP000236893"/>
    </source>
</evidence>